<dbReference type="InterPro" id="IPR012347">
    <property type="entry name" value="Ferritin-like"/>
</dbReference>
<dbReference type="AlphaFoldDB" id="A0A7Y6EVM4"/>
<keyword evidence="1" id="KW-0167">Capsid protein</keyword>
<dbReference type="EMBL" id="JABMCB010000187">
    <property type="protein sequence ID" value="NUU76871.1"/>
    <property type="molecule type" value="Genomic_DNA"/>
</dbReference>
<sequence length="63" mass="7094">MATKELALHEKLEIHELLTLKTSCATKAVTMLELVKDEKLKSLIEDDLDNSSKAIEELKSLLK</sequence>
<comment type="caution">
    <text evidence="1">The sequence shown here is derived from an EMBL/GenBank/DDBJ whole genome shotgun (WGS) entry which is preliminary data.</text>
</comment>
<dbReference type="Gene3D" id="1.20.1260.10">
    <property type="match status" value="1"/>
</dbReference>
<organism evidence="1 2">
    <name type="scientific">Paenibacillus xylanilyticus</name>
    <dbReference type="NCBI Taxonomy" id="248903"/>
    <lineage>
        <taxon>Bacteria</taxon>
        <taxon>Bacillati</taxon>
        <taxon>Bacillota</taxon>
        <taxon>Bacilli</taxon>
        <taxon>Bacillales</taxon>
        <taxon>Paenibacillaceae</taxon>
        <taxon>Paenibacillus</taxon>
    </lineage>
</organism>
<protein>
    <submittedName>
        <fullName evidence="1">Spore coat protein</fullName>
    </submittedName>
</protein>
<dbReference type="RefSeq" id="WP_175396556.1">
    <property type="nucleotide sequence ID" value="NZ_JABMCB010000187.1"/>
</dbReference>
<evidence type="ECO:0000313" key="1">
    <source>
        <dbReference type="EMBL" id="NUU76871.1"/>
    </source>
</evidence>
<name>A0A7Y6EVM4_9BACL</name>
<evidence type="ECO:0000313" key="2">
    <source>
        <dbReference type="Proteomes" id="UP000526125"/>
    </source>
</evidence>
<keyword evidence="1" id="KW-0946">Virion</keyword>
<accession>A0A7Y6EVM4</accession>
<dbReference type="Proteomes" id="UP000526125">
    <property type="component" value="Unassembled WGS sequence"/>
</dbReference>
<proteinExistence type="predicted"/>
<reference evidence="1 2" key="1">
    <citation type="submission" date="2020-05" db="EMBL/GenBank/DDBJ databases">
        <title>Genome Sequencing of Type Strains.</title>
        <authorList>
            <person name="Lemaire J.F."/>
            <person name="Inderbitzin P."/>
            <person name="Gregorio O.A."/>
            <person name="Collins S.B."/>
            <person name="Wespe N."/>
            <person name="Knight-Connoni V."/>
        </authorList>
    </citation>
    <scope>NUCLEOTIDE SEQUENCE [LARGE SCALE GENOMIC DNA]</scope>
    <source>
        <strain evidence="1 2">LMG 21957</strain>
    </source>
</reference>
<keyword evidence="2" id="KW-1185">Reference proteome</keyword>
<gene>
    <name evidence="1" type="ORF">HP552_16730</name>
</gene>